<dbReference type="InterPro" id="IPR009057">
    <property type="entry name" value="Homeodomain-like_sf"/>
</dbReference>
<evidence type="ECO:0000256" key="2">
    <source>
        <dbReference type="ARBA" id="ARBA00023125"/>
    </source>
</evidence>
<dbReference type="Pfam" id="PF00440">
    <property type="entry name" value="TetR_N"/>
    <property type="match status" value="1"/>
</dbReference>
<evidence type="ECO:0000259" key="4">
    <source>
        <dbReference type="Pfam" id="PF00440"/>
    </source>
</evidence>
<dbReference type="EMBL" id="RCYZ01000003">
    <property type="protein sequence ID" value="TPG66486.1"/>
    <property type="molecule type" value="Genomic_DNA"/>
</dbReference>
<feature type="domain" description="HTH tetR-type" evidence="4">
    <location>
        <begin position="17"/>
        <end position="61"/>
    </location>
</feature>
<dbReference type="SUPFAM" id="SSF48498">
    <property type="entry name" value="Tetracyclin repressor-like, C-terminal domain"/>
    <property type="match status" value="1"/>
</dbReference>
<keyword evidence="1" id="KW-0805">Transcription regulation</keyword>
<dbReference type="GO" id="GO:0003677">
    <property type="term" value="F:DNA binding"/>
    <property type="evidence" value="ECO:0007669"/>
    <property type="project" value="UniProtKB-KW"/>
</dbReference>
<protein>
    <submittedName>
        <fullName evidence="6">TetR/AcrR family transcriptional regulator</fullName>
    </submittedName>
</protein>
<name>A0A502GZG6_9BACT</name>
<dbReference type="SUPFAM" id="SSF46689">
    <property type="entry name" value="Homeodomain-like"/>
    <property type="match status" value="1"/>
</dbReference>
<keyword evidence="3" id="KW-0804">Transcription</keyword>
<dbReference type="InterPro" id="IPR036271">
    <property type="entry name" value="Tet_transcr_reg_TetR-rel_C_sf"/>
</dbReference>
<dbReference type="InterPro" id="IPR001647">
    <property type="entry name" value="HTH_TetR"/>
</dbReference>
<evidence type="ECO:0000313" key="6">
    <source>
        <dbReference type="EMBL" id="TPG66486.1"/>
    </source>
</evidence>
<dbReference type="InterPro" id="IPR011075">
    <property type="entry name" value="TetR_C"/>
</dbReference>
<evidence type="ECO:0000256" key="3">
    <source>
        <dbReference type="ARBA" id="ARBA00023163"/>
    </source>
</evidence>
<organism evidence="6 7">
    <name type="scientific">Hymenobacter nivis</name>
    <dbReference type="NCBI Taxonomy" id="1850093"/>
    <lineage>
        <taxon>Bacteria</taxon>
        <taxon>Pseudomonadati</taxon>
        <taxon>Bacteroidota</taxon>
        <taxon>Cytophagia</taxon>
        <taxon>Cytophagales</taxon>
        <taxon>Hymenobacteraceae</taxon>
        <taxon>Hymenobacter</taxon>
    </lineage>
</organism>
<dbReference type="Pfam" id="PF16925">
    <property type="entry name" value="TetR_C_13"/>
    <property type="match status" value="1"/>
</dbReference>
<evidence type="ECO:0000259" key="5">
    <source>
        <dbReference type="Pfam" id="PF16925"/>
    </source>
</evidence>
<dbReference type="Proteomes" id="UP000317646">
    <property type="component" value="Unassembled WGS sequence"/>
</dbReference>
<proteinExistence type="predicted"/>
<comment type="caution">
    <text evidence="6">The sequence shown here is derived from an EMBL/GenBank/DDBJ whole genome shotgun (WGS) entry which is preliminary data.</text>
</comment>
<dbReference type="Gene3D" id="1.10.357.10">
    <property type="entry name" value="Tetracycline Repressor, domain 2"/>
    <property type="match status" value="1"/>
</dbReference>
<keyword evidence="7" id="KW-1185">Reference proteome</keyword>
<dbReference type="Gene3D" id="1.10.10.60">
    <property type="entry name" value="Homeodomain-like"/>
    <property type="match status" value="1"/>
</dbReference>
<feature type="domain" description="Tetracyclin repressor-like C-terminal" evidence="5">
    <location>
        <begin position="100"/>
        <end position="188"/>
    </location>
</feature>
<dbReference type="AlphaFoldDB" id="A0A502GZG6"/>
<sequence>MRAVAGRPKLFDEYAVIERAQRVFWRLGYAAASTEELLAAMGIGKGSFYLAFPGGKKELFVKTVHQFHQATFQQLAQRVAASAQPLEEVKDYFRRIATAAPDAHEKGCYLGNTVVEMSVLDPALQQESGRLLLQLEGLFFTVIQQAQASGQLTNPTDARLLARHLLTLWNGLSITRRLYPDNAQLHELIDLQLAVLH</sequence>
<dbReference type="PANTHER" id="PTHR47506">
    <property type="entry name" value="TRANSCRIPTIONAL REGULATORY PROTEIN"/>
    <property type="match status" value="1"/>
</dbReference>
<gene>
    <name evidence="6" type="ORF">EAH73_08750</name>
</gene>
<dbReference type="PANTHER" id="PTHR47506:SF1">
    <property type="entry name" value="HTH-TYPE TRANSCRIPTIONAL REGULATOR YJDC"/>
    <property type="match status" value="1"/>
</dbReference>
<accession>A0A502GZG6</accession>
<evidence type="ECO:0000313" key="7">
    <source>
        <dbReference type="Proteomes" id="UP000317646"/>
    </source>
</evidence>
<keyword evidence="2" id="KW-0238">DNA-binding</keyword>
<reference evidence="6 7" key="1">
    <citation type="journal article" date="2019" name="Environ. Microbiol.">
        <title>Species interactions and distinct microbial communities in high Arctic permafrost affected cryosols are associated with the CH4 and CO2 gas fluxes.</title>
        <authorList>
            <person name="Altshuler I."/>
            <person name="Hamel J."/>
            <person name="Turney S."/>
            <person name="Magnuson E."/>
            <person name="Levesque R."/>
            <person name="Greer C."/>
            <person name="Whyte L.G."/>
        </authorList>
    </citation>
    <scope>NUCLEOTIDE SEQUENCE [LARGE SCALE GENOMIC DNA]</scope>
    <source>
        <strain evidence="6 7">S9.2P</strain>
    </source>
</reference>
<evidence type="ECO:0000256" key="1">
    <source>
        <dbReference type="ARBA" id="ARBA00023015"/>
    </source>
</evidence>